<proteinExistence type="inferred from homology"/>
<dbReference type="RefSeq" id="WP_065309406.1">
    <property type="nucleotide sequence ID" value="NZ_LOCQ01000059.1"/>
</dbReference>
<evidence type="ECO:0000256" key="1">
    <source>
        <dbReference type="ARBA" id="ARBA00008645"/>
    </source>
</evidence>
<name>A0A1A7C0M4_9BURK</name>
<dbReference type="AlphaFoldDB" id="A0A1A7C0M4"/>
<dbReference type="InterPro" id="IPR029058">
    <property type="entry name" value="AB_hydrolase_fold"/>
</dbReference>
<dbReference type="PANTHER" id="PTHR43039">
    <property type="entry name" value="ESTERASE-RELATED"/>
    <property type="match status" value="1"/>
</dbReference>
<reference evidence="3 4" key="1">
    <citation type="submission" date="2016-04" db="EMBL/GenBank/DDBJ databases">
        <title>Draft genome sequence of Janthinobacterium psychrotolerans sp. nov., isolated from freshwater sediments in Denmark.</title>
        <authorList>
            <person name="Gong X."/>
            <person name="Skrivergaard S."/>
            <person name="Korsgaard B.S."/>
            <person name="Schreiber L."/>
            <person name="Marshall I.P."/>
            <person name="Finster K."/>
            <person name="Schramm A."/>
        </authorList>
    </citation>
    <scope>NUCLEOTIDE SEQUENCE [LARGE SCALE GENOMIC DNA]</scope>
    <source>
        <strain evidence="3 4">S3-2</strain>
    </source>
</reference>
<evidence type="ECO:0000313" key="3">
    <source>
        <dbReference type="EMBL" id="OBV37873.1"/>
    </source>
</evidence>
<dbReference type="PRINTS" id="PR00111">
    <property type="entry name" value="ABHYDROLASE"/>
</dbReference>
<comment type="caution">
    <text evidence="3">The sequence shown here is derived from an EMBL/GenBank/DDBJ whole genome shotgun (WGS) entry which is preliminary data.</text>
</comment>
<evidence type="ECO:0000313" key="4">
    <source>
        <dbReference type="Proteomes" id="UP000092713"/>
    </source>
</evidence>
<comment type="similarity">
    <text evidence="1">Belongs to the AB hydrolase superfamily.</text>
</comment>
<feature type="domain" description="AB hydrolase-1" evidence="2">
    <location>
        <begin position="26"/>
        <end position="263"/>
    </location>
</feature>
<dbReference type="InterPro" id="IPR000073">
    <property type="entry name" value="AB_hydrolase_1"/>
</dbReference>
<evidence type="ECO:0000259" key="2">
    <source>
        <dbReference type="Pfam" id="PF12697"/>
    </source>
</evidence>
<dbReference type="PATRIC" id="fig|1747903.4.peg.1406"/>
<dbReference type="Gene3D" id="3.40.50.1820">
    <property type="entry name" value="alpha/beta hydrolase"/>
    <property type="match status" value="1"/>
</dbReference>
<keyword evidence="4" id="KW-1185">Reference proteome</keyword>
<accession>A0A1A7C0M4</accession>
<dbReference type="Proteomes" id="UP000092713">
    <property type="component" value="Unassembled WGS sequence"/>
</dbReference>
<dbReference type="Pfam" id="PF12697">
    <property type="entry name" value="Abhydrolase_6"/>
    <property type="match status" value="1"/>
</dbReference>
<organism evidence="3 4">
    <name type="scientific">Janthinobacterium psychrotolerans</name>
    <dbReference type="NCBI Taxonomy" id="1747903"/>
    <lineage>
        <taxon>Bacteria</taxon>
        <taxon>Pseudomonadati</taxon>
        <taxon>Pseudomonadota</taxon>
        <taxon>Betaproteobacteria</taxon>
        <taxon>Burkholderiales</taxon>
        <taxon>Oxalobacteraceae</taxon>
        <taxon>Janthinobacterium</taxon>
    </lineage>
</organism>
<dbReference type="EMBL" id="LOCQ01000059">
    <property type="protein sequence ID" value="OBV37873.1"/>
    <property type="molecule type" value="Genomic_DNA"/>
</dbReference>
<sequence length="276" mass="30024">MRIEQRNNIRINEPATPADGAGTATIVFAHGFGCDQTMWRYLEPMFRDRYRTVLFDLVGSGGSDLSAYDFDSYTSLHAHAGDLLQVIKAVGDGPVICIGHSVSSMTALLASIAEPQRFAAQIMLAPSPCYVDDPEDGYHGGFSREDIDDLLGAMDSNYLGWASTMAPVIMGAPGQPALGQELAHSFCRTDPTIALHFARTTFLSDHRADLPRNTTPALIVQCDDDFIAPMPVGDYLRAHMPHSTLQVIENMGHCPHMSAPQACHAPIRAFLDGLHL</sequence>
<dbReference type="OrthoDB" id="8680283at2"/>
<protein>
    <submittedName>
        <fullName evidence="3">Pimeloyl-ACP methyl ester carboxylesterase</fullName>
    </submittedName>
</protein>
<gene>
    <name evidence="3" type="ORF">ASR47_1004148</name>
</gene>
<dbReference type="STRING" id="1747903.ASR47_1004148"/>
<dbReference type="SUPFAM" id="SSF53474">
    <property type="entry name" value="alpha/beta-Hydrolases"/>
    <property type="match status" value="1"/>
</dbReference>